<proteinExistence type="predicted"/>
<dbReference type="Ensembl" id="ENSECRT00000011476.1">
    <property type="protein sequence ID" value="ENSECRP00000011289.1"/>
    <property type="gene ID" value="ENSECRG00000007521.1"/>
</dbReference>
<evidence type="ECO:0000256" key="2">
    <source>
        <dbReference type="ARBA" id="ARBA00022801"/>
    </source>
</evidence>
<dbReference type="InterPro" id="IPR009003">
    <property type="entry name" value="Peptidase_S1_PA"/>
</dbReference>
<evidence type="ECO:0000256" key="3">
    <source>
        <dbReference type="ARBA" id="ARBA00022825"/>
    </source>
</evidence>
<keyword evidence="4" id="KW-1015">Disulfide bond</keyword>
<protein>
    <recommendedName>
        <fullName evidence="5">Peptidase S1 domain-containing protein</fullName>
    </recommendedName>
</protein>
<evidence type="ECO:0000313" key="7">
    <source>
        <dbReference type="Proteomes" id="UP000694620"/>
    </source>
</evidence>
<dbReference type="GeneTree" id="ENSGT00940000165120"/>
<keyword evidence="3" id="KW-0720">Serine protease</keyword>
<evidence type="ECO:0000259" key="5">
    <source>
        <dbReference type="PROSITE" id="PS50240"/>
    </source>
</evidence>
<dbReference type="PANTHER" id="PTHR24252:SF17">
    <property type="entry name" value="SUPPRESSOR OF TUMORIGENICITY 14 PROTEIN HOMOLOG-RELATED"/>
    <property type="match status" value="1"/>
</dbReference>
<dbReference type="GO" id="GO:0006508">
    <property type="term" value="P:proteolysis"/>
    <property type="evidence" value="ECO:0007669"/>
    <property type="project" value="UniProtKB-KW"/>
</dbReference>
<evidence type="ECO:0000256" key="1">
    <source>
        <dbReference type="ARBA" id="ARBA00022670"/>
    </source>
</evidence>
<dbReference type="SUPFAM" id="SSF50494">
    <property type="entry name" value="Trypsin-like serine proteases"/>
    <property type="match status" value="1"/>
</dbReference>
<sequence length="89" mass="9876">MQVLINLLLCRPSKKTKIVGGEDARTGEWPWQVSLQMGKYGHICGASVISSKWLLSAAHCFQDSDENWAITRTYYNLQYGLPGMTGGTP</sequence>
<evidence type="ECO:0000256" key="4">
    <source>
        <dbReference type="ARBA" id="ARBA00023157"/>
    </source>
</evidence>
<dbReference type="Proteomes" id="UP000694620">
    <property type="component" value="Chromosome 4"/>
</dbReference>
<dbReference type="Pfam" id="PF00089">
    <property type="entry name" value="Trypsin"/>
    <property type="match status" value="1"/>
</dbReference>
<dbReference type="InterPro" id="IPR018114">
    <property type="entry name" value="TRYPSIN_HIS"/>
</dbReference>
<reference evidence="6" key="3">
    <citation type="submission" date="2025-09" db="UniProtKB">
        <authorList>
            <consortium name="Ensembl"/>
        </authorList>
    </citation>
    <scope>IDENTIFICATION</scope>
</reference>
<dbReference type="GO" id="GO:0004252">
    <property type="term" value="F:serine-type endopeptidase activity"/>
    <property type="evidence" value="ECO:0007669"/>
    <property type="project" value="InterPro"/>
</dbReference>
<reference evidence="6" key="2">
    <citation type="submission" date="2025-08" db="UniProtKB">
        <authorList>
            <consortium name="Ensembl"/>
        </authorList>
    </citation>
    <scope>IDENTIFICATION</scope>
</reference>
<reference evidence="6" key="1">
    <citation type="submission" date="2021-06" db="EMBL/GenBank/DDBJ databases">
        <authorList>
            <consortium name="Wellcome Sanger Institute Data Sharing"/>
        </authorList>
    </citation>
    <scope>NUCLEOTIDE SEQUENCE [LARGE SCALE GENOMIC DNA]</scope>
</reference>
<name>A0A8C4S9J7_ERPCA</name>
<feature type="domain" description="Peptidase S1" evidence="5">
    <location>
        <begin position="18"/>
        <end position="89"/>
    </location>
</feature>
<dbReference type="PANTHER" id="PTHR24252">
    <property type="entry name" value="ACROSIN-RELATED"/>
    <property type="match status" value="1"/>
</dbReference>
<keyword evidence="2" id="KW-0378">Hydrolase</keyword>
<organism evidence="6 7">
    <name type="scientific">Erpetoichthys calabaricus</name>
    <name type="common">Rope fish</name>
    <name type="synonym">Calamoichthys calabaricus</name>
    <dbReference type="NCBI Taxonomy" id="27687"/>
    <lineage>
        <taxon>Eukaryota</taxon>
        <taxon>Metazoa</taxon>
        <taxon>Chordata</taxon>
        <taxon>Craniata</taxon>
        <taxon>Vertebrata</taxon>
        <taxon>Euteleostomi</taxon>
        <taxon>Actinopterygii</taxon>
        <taxon>Polypteriformes</taxon>
        <taxon>Polypteridae</taxon>
        <taxon>Erpetoichthys</taxon>
    </lineage>
</organism>
<dbReference type="PROSITE" id="PS50240">
    <property type="entry name" value="TRYPSIN_DOM"/>
    <property type="match status" value="1"/>
</dbReference>
<dbReference type="PROSITE" id="PS00134">
    <property type="entry name" value="TRYPSIN_HIS"/>
    <property type="match status" value="1"/>
</dbReference>
<dbReference type="InterPro" id="IPR001254">
    <property type="entry name" value="Trypsin_dom"/>
</dbReference>
<accession>A0A8C4S9J7</accession>
<evidence type="ECO:0000313" key="6">
    <source>
        <dbReference type="Ensembl" id="ENSECRP00000011289.1"/>
    </source>
</evidence>
<dbReference type="Gene3D" id="2.40.10.10">
    <property type="entry name" value="Trypsin-like serine proteases"/>
    <property type="match status" value="1"/>
</dbReference>
<dbReference type="InterPro" id="IPR043504">
    <property type="entry name" value="Peptidase_S1_PA_chymotrypsin"/>
</dbReference>
<keyword evidence="7" id="KW-1185">Reference proteome</keyword>
<dbReference type="AlphaFoldDB" id="A0A8C4S9J7"/>
<keyword evidence="1" id="KW-0645">Protease</keyword>